<dbReference type="Pfam" id="PF00400">
    <property type="entry name" value="WD40"/>
    <property type="match status" value="7"/>
</dbReference>
<dbReference type="SMART" id="SM00320">
    <property type="entry name" value="WD40"/>
    <property type="match status" value="7"/>
</dbReference>
<dbReference type="InterPro" id="IPR015943">
    <property type="entry name" value="WD40/YVTN_repeat-like_dom_sf"/>
</dbReference>
<dbReference type="PANTHER" id="PTHR19879">
    <property type="entry name" value="TRANSCRIPTION INITIATION FACTOR TFIID"/>
    <property type="match status" value="1"/>
</dbReference>
<dbReference type="PROSITE" id="PS00678">
    <property type="entry name" value="WD_REPEATS_1"/>
    <property type="match status" value="3"/>
</dbReference>
<dbReference type="InterPro" id="IPR020472">
    <property type="entry name" value="WD40_PAC1"/>
</dbReference>
<evidence type="ECO:0000256" key="3">
    <source>
        <dbReference type="PROSITE-ProRule" id="PRU00221"/>
    </source>
</evidence>
<dbReference type="Gene3D" id="2.130.10.10">
    <property type="entry name" value="YVTN repeat-like/Quinoprotein amine dehydrogenase"/>
    <property type="match status" value="2"/>
</dbReference>
<dbReference type="PROSITE" id="PS00108">
    <property type="entry name" value="PROTEIN_KINASE_ST"/>
    <property type="match status" value="1"/>
</dbReference>
<evidence type="ECO:0000256" key="1">
    <source>
        <dbReference type="ARBA" id="ARBA00022574"/>
    </source>
</evidence>
<accession>U5QEW1</accession>
<dbReference type="Pfam" id="PF00069">
    <property type="entry name" value="Pkinase"/>
    <property type="match status" value="1"/>
</dbReference>
<evidence type="ECO:0000313" key="6">
    <source>
        <dbReference type="EMBL" id="AGY57456.1"/>
    </source>
</evidence>
<dbReference type="InterPro" id="IPR011009">
    <property type="entry name" value="Kinase-like_dom_sf"/>
</dbReference>
<dbReference type="KEGG" id="glj:GKIL_1210"/>
<dbReference type="STRING" id="1183438.GKIL_1210"/>
<feature type="repeat" description="WD" evidence="3">
    <location>
        <begin position="573"/>
        <end position="614"/>
    </location>
</feature>
<evidence type="ECO:0000259" key="5">
    <source>
        <dbReference type="PROSITE" id="PS50011"/>
    </source>
</evidence>
<dbReference type="PROSITE" id="PS50011">
    <property type="entry name" value="PROTEIN_KINASE_DOM"/>
    <property type="match status" value="1"/>
</dbReference>
<feature type="repeat" description="WD" evidence="3">
    <location>
        <begin position="616"/>
        <end position="657"/>
    </location>
</feature>
<dbReference type="SMART" id="SM00220">
    <property type="entry name" value="S_TKc"/>
    <property type="match status" value="1"/>
</dbReference>
<keyword evidence="7" id="KW-1185">Reference proteome</keyword>
<dbReference type="InterPro" id="IPR001680">
    <property type="entry name" value="WD40_rpt"/>
</dbReference>
<name>U5QEW1_GLOK1</name>
<protein>
    <submittedName>
        <fullName evidence="6">Serine/threonine-protein kinase</fullName>
        <ecNumber evidence="6">2.7.11.1</ecNumber>
    </submittedName>
</protein>
<dbReference type="AlphaFoldDB" id="U5QEW1"/>
<dbReference type="PROSITE" id="PS50082">
    <property type="entry name" value="WD_REPEATS_2"/>
    <property type="match status" value="7"/>
</dbReference>
<dbReference type="eggNOG" id="COG2319">
    <property type="taxonomic scope" value="Bacteria"/>
</dbReference>
<evidence type="ECO:0000313" key="7">
    <source>
        <dbReference type="Proteomes" id="UP000017396"/>
    </source>
</evidence>
<keyword evidence="1 3" id="KW-0853">WD repeat</keyword>
<dbReference type="InterPro" id="IPR036322">
    <property type="entry name" value="WD40_repeat_dom_sf"/>
</dbReference>
<proteinExistence type="predicted"/>
<dbReference type="CDD" id="cd00200">
    <property type="entry name" value="WD40"/>
    <property type="match status" value="1"/>
</dbReference>
<organism evidence="6 7">
    <name type="scientific">Gloeobacter kilaueensis (strain ATCC BAA-2537 / CCAP 1431/1 / ULC 316 / JS1)</name>
    <dbReference type="NCBI Taxonomy" id="1183438"/>
    <lineage>
        <taxon>Bacteria</taxon>
        <taxon>Bacillati</taxon>
        <taxon>Cyanobacteriota</taxon>
        <taxon>Cyanophyceae</taxon>
        <taxon>Gloeobacterales</taxon>
        <taxon>Gloeobacteraceae</taxon>
        <taxon>Gloeobacter</taxon>
    </lineage>
</organism>
<dbReference type="SUPFAM" id="SSF50978">
    <property type="entry name" value="WD40 repeat-like"/>
    <property type="match status" value="1"/>
</dbReference>
<dbReference type="SUPFAM" id="SSF56112">
    <property type="entry name" value="Protein kinase-like (PK-like)"/>
    <property type="match status" value="1"/>
</dbReference>
<feature type="domain" description="Protein kinase" evidence="5">
    <location>
        <begin position="18"/>
        <end position="316"/>
    </location>
</feature>
<dbReference type="PRINTS" id="PR00320">
    <property type="entry name" value="GPROTEINBRPT"/>
</dbReference>
<evidence type="ECO:0000256" key="4">
    <source>
        <dbReference type="SAM" id="MobiDB-lite"/>
    </source>
</evidence>
<feature type="repeat" description="WD" evidence="3">
    <location>
        <begin position="531"/>
        <end position="572"/>
    </location>
</feature>
<dbReference type="InterPro" id="IPR000719">
    <property type="entry name" value="Prot_kinase_dom"/>
</dbReference>
<feature type="region of interest" description="Disordered" evidence="4">
    <location>
        <begin position="394"/>
        <end position="414"/>
    </location>
</feature>
<feature type="repeat" description="WD" evidence="3">
    <location>
        <begin position="658"/>
        <end position="699"/>
    </location>
</feature>
<dbReference type="Proteomes" id="UP000017396">
    <property type="component" value="Chromosome"/>
</dbReference>
<feature type="repeat" description="WD" evidence="3">
    <location>
        <begin position="447"/>
        <end position="488"/>
    </location>
</feature>
<dbReference type="InterPro" id="IPR019775">
    <property type="entry name" value="WD40_repeat_CS"/>
</dbReference>
<dbReference type="Gene3D" id="3.30.200.20">
    <property type="entry name" value="Phosphorylase Kinase, domain 1"/>
    <property type="match status" value="1"/>
</dbReference>
<dbReference type="GO" id="GO:0004674">
    <property type="term" value="F:protein serine/threonine kinase activity"/>
    <property type="evidence" value="ECO:0007669"/>
    <property type="project" value="UniProtKB-EC"/>
</dbReference>
<dbReference type="HOGENOM" id="CLU_000288_135_4_3"/>
<dbReference type="EC" id="2.7.11.1" evidence="6"/>
<dbReference type="Gene3D" id="1.10.510.10">
    <property type="entry name" value="Transferase(Phosphotransferase) domain 1"/>
    <property type="match status" value="1"/>
</dbReference>
<dbReference type="EMBL" id="CP003587">
    <property type="protein sequence ID" value="AGY57456.1"/>
    <property type="molecule type" value="Genomic_DNA"/>
</dbReference>
<sequence>MESPPKPLSVGSLIDGRYRLVRFIDGGGMGKVYEAADTRLADKSVAIKVLLQNLVGDGKLFEQLHRRFEQEAQLCALLASQPGIIQVSDFGIDDQRPYLVMEYLGAPPLGRSLKEVILHEGPLSLERTIRLAVQICESLQYAHSVRTHLGGRQIMGVVHRDIKPSNIFVMDRGRGNEFTKILDFGIAKAVSDVSLALGTNMGFIGTCDYASPEQLRGEDLDGRTDIYSLGIVLYQMLTGQLPLQPQTNSFAGWYQAHNHDQPTDLSSLKLGEAVPAEIARAIMSCLAKNPDQRPASMQELSERLQAGLVAPTHLLVAPTHQRPQVEAGEPARADTVFAATATSPKAAAVKARVQNPPEPTTTTGPGSLALLLGAGLGLAVVVGGGAALFWSSRSQAPPKPPAPKPAAASVSEGNSGIQVQRLEIHRPENEKAAVHKNLPLFESASRLEGHTQPVSALAVSADGTKLASGGSDRTVRLWNLGDGTAGLSLSDNLDSVRSVALARSRPLVISGGSDRSIRLWDGESGQLQRTLNGYSGAVLAVAVSPDEQVIAGGSADGTVKLWNAESGELLRTLSGHTDAVRALAFSPDGKLLATGSDDRTLRLWEVAGGDEPLRTLSGHAGAVRAIAFSLDGSLLATGSSDGAARLWDPASGKLLRTLSEHERAVNAVAISPDGKLLATGSDDRTVRLWRLPTGELEQTFKPTGRPINALAFSPDGTSLIVAGDDPTIRIWRRTSSDASLSP</sequence>
<evidence type="ECO:0000256" key="2">
    <source>
        <dbReference type="ARBA" id="ARBA00022737"/>
    </source>
</evidence>
<feature type="repeat" description="WD" evidence="3">
    <location>
        <begin position="700"/>
        <end position="741"/>
    </location>
</feature>
<feature type="repeat" description="WD" evidence="3">
    <location>
        <begin position="489"/>
        <end position="530"/>
    </location>
</feature>
<dbReference type="CDD" id="cd14014">
    <property type="entry name" value="STKc_PknB_like"/>
    <property type="match status" value="1"/>
</dbReference>
<keyword evidence="6" id="KW-0418">Kinase</keyword>
<dbReference type="eggNOG" id="COG0515">
    <property type="taxonomic scope" value="Bacteria"/>
</dbReference>
<gene>
    <name evidence="6" type="primary">pknD</name>
    <name evidence="6" type="ORF">GKIL_1210</name>
</gene>
<keyword evidence="2" id="KW-0677">Repeat</keyword>
<dbReference type="GO" id="GO:0005524">
    <property type="term" value="F:ATP binding"/>
    <property type="evidence" value="ECO:0007669"/>
    <property type="project" value="InterPro"/>
</dbReference>
<dbReference type="InterPro" id="IPR008271">
    <property type="entry name" value="Ser/Thr_kinase_AS"/>
</dbReference>
<dbReference type="PANTHER" id="PTHR19879:SF9">
    <property type="entry name" value="TRANSCRIPTION INITIATION FACTOR TFIID SUBUNIT 5"/>
    <property type="match status" value="1"/>
</dbReference>
<dbReference type="PROSITE" id="PS50294">
    <property type="entry name" value="WD_REPEATS_REGION"/>
    <property type="match status" value="7"/>
</dbReference>
<keyword evidence="6" id="KW-0808">Transferase</keyword>
<reference evidence="6 7" key="1">
    <citation type="journal article" date="2013" name="PLoS ONE">
        <title>Cultivation and Complete Genome Sequencing of Gloeobacter kilaueensis sp. nov., from a Lava Cave in Kilauea Caldera, Hawai'i.</title>
        <authorList>
            <person name="Saw J.H."/>
            <person name="Schatz M."/>
            <person name="Brown M.V."/>
            <person name="Kunkel D.D."/>
            <person name="Foster J.S."/>
            <person name="Shick H."/>
            <person name="Christensen S."/>
            <person name="Hou S."/>
            <person name="Wan X."/>
            <person name="Donachie S.P."/>
        </authorList>
    </citation>
    <scope>NUCLEOTIDE SEQUENCE [LARGE SCALE GENOMIC DNA]</scope>
    <source>
        <strain evidence="7">JS</strain>
    </source>
</reference>